<protein>
    <submittedName>
        <fullName evidence="2 3">Uncharacterized protein</fullName>
    </submittedName>
</protein>
<name>A0A0Q3JVC3_BRADI</name>
<feature type="compositionally biased region" description="Basic residues" evidence="1">
    <location>
        <begin position="119"/>
        <end position="137"/>
    </location>
</feature>
<evidence type="ECO:0000313" key="2">
    <source>
        <dbReference type="EMBL" id="KQK16044.1"/>
    </source>
</evidence>
<feature type="region of interest" description="Disordered" evidence="1">
    <location>
        <begin position="162"/>
        <end position="185"/>
    </location>
</feature>
<reference evidence="3" key="3">
    <citation type="submission" date="2018-08" db="UniProtKB">
        <authorList>
            <consortium name="EnsemblPlants"/>
        </authorList>
    </citation>
    <scope>IDENTIFICATION</scope>
    <source>
        <strain evidence="3">cv. Bd21</strain>
    </source>
</reference>
<sequence length="185" mass="20207">MDGWTQPRRRSSEKGRRQRLVVARDGDRGGPGELWGVGGLGDDVFVLAAAPRFSQARWLGRGAIRGTGDGELAAAVEKLDVEELQRTELQGYDGGGYAASRRSSRRGGGAREALERAATLRRRFRRSSGRRTARAVRARPSSRDRPVAVAEAVLDQQTACVEPSWRLERQGSSGEPTEEHPVQSS</sequence>
<feature type="region of interest" description="Disordered" evidence="1">
    <location>
        <begin position="92"/>
        <end position="147"/>
    </location>
</feature>
<evidence type="ECO:0000313" key="4">
    <source>
        <dbReference type="Proteomes" id="UP000008810"/>
    </source>
</evidence>
<dbReference type="AlphaFoldDB" id="A0A0Q3JVC3"/>
<organism evidence="2">
    <name type="scientific">Brachypodium distachyon</name>
    <name type="common">Purple false brome</name>
    <name type="synonym">Trachynia distachya</name>
    <dbReference type="NCBI Taxonomy" id="15368"/>
    <lineage>
        <taxon>Eukaryota</taxon>
        <taxon>Viridiplantae</taxon>
        <taxon>Streptophyta</taxon>
        <taxon>Embryophyta</taxon>
        <taxon>Tracheophyta</taxon>
        <taxon>Spermatophyta</taxon>
        <taxon>Magnoliopsida</taxon>
        <taxon>Liliopsida</taxon>
        <taxon>Poales</taxon>
        <taxon>Poaceae</taxon>
        <taxon>BOP clade</taxon>
        <taxon>Pooideae</taxon>
        <taxon>Stipodae</taxon>
        <taxon>Brachypodieae</taxon>
        <taxon>Brachypodium</taxon>
    </lineage>
</organism>
<dbReference type="ExpressionAtlas" id="A0A0Q3JVC3">
    <property type="expression patterns" value="baseline"/>
</dbReference>
<accession>A0A0Q3JVC3</accession>
<dbReference type="EMBL" id="CM000880">
    <property type="protein sequence ID" value="KQK16044.1"/>
    <property type="molecule type" value="Genomic_DNA"/>
</dbReference>
<feature type="region of interest" description="Disordered" evidence="1">
    <location>
        <begin position="1"/>
        <end position="33"/>
    </location>
</feature>
<dbReference type="EnsemblPlants" id="KQK16044">
    <property type="protein sequence ID" value="KQK16044"/>
    <property type="gene ID" value="BRADI_1g26430v3"/>
</dbReference>
<gene>
    <name evidence="2" type="ORF">BRADI_1g26430v3</name>
</gene>
<dbReference type="InParanoid" id="A0A0Q3JVC3"/>
<dbReference type="Gramene" id="KQK16044">
    <property type="protein sequence ID" value="KQK16044"/>
    <property type="gene ID" value="BRADI_1g26430v3"/>
</dbReference>
<dbReference type="Proteomes" id="UP000008810">
    <property type="component" value="Chromosome 1"/>
</dbReference>
<keyword evidence="4" id="KW-1185">Reference proteome</keyword>
<proteinExistence type="predicted"/>
<evidence type="ECO:0000313" key="3">
    <source>
        <dbReference type="EnsemblPlants" id="KQK16044"/>
    </source>
</evidence>
<evidence type="ECO:0000256" key="1">
    <source>
        <dbReference type="SAM" id="MobiDB-lite"/>
    </source>
</evidence>
<reference evidence="2" key="2">
    <citation type="submission" date="2017-06" db="EMBL/GenBank/DDBJ databases">
        <title>WGS assembly of Brachypodium distachyon.</title>
        <authorList>
            <consortium name="The International Brachypodium Initiative"/>
            <person name="Lucas S."/>
            <person name="Harmon-Smith M."/>
            <person name="Lail K."/>
            <person name="Tice H."/>
            <person name="Grimwood J."/>
            <person name="Bruce D."/>
            <person name="Barry K."/>
            <person name="Shu S."/>
            <person name="Lindquist E."/>
            <person name="Wang M."/>
            <person name="Pitluck S."/>
            <person name="Vogel J.P."/>
            <person name="Garvin D.F."/>
            <person name="Mockler T.C."/>
            <person name="Schmutz J."/>
            <person name="Rokhsar D."/>
            <person name="Bevan M.W."/>
        </authorList>
    </citation>
    <scope>NUCLEOTIDE SEQUENCE</scope>
    <source>
        <strain evidence="2">Bd21</strain>
    </source>
</reference>
<reference evidence="2 3" key="1">
    <citation type="journal article" date="2010" name="Nature">
        <title>Genome sequencing and analysis of the model grass Brachypodium distachyon.</title>
        <authorList>
            <consortium name="International Brachypodium Initiative"/>
        </authorList>
    </citation>
    <scope>NUCLEOTIDE SEQUENCE [LARGE SCALE GENOMIC DNA]</scope>
    <source>
        <strain evidence="2 3">Bd21</strain>
    </source>
</reference>